<evidence type="ECO:0000256" key="3">
    <source>
        <dbReference type="ARBA" id="ARBA00022741"/>
    </source>
</evidence>
<evidence type="ECO:0000256" key="1">
    <source>
        <dbReference type="ARBA" id="ARBA00004370"/>
    </source>
</evidence>
<dbReference type="STRING" id="453.Lfee_2325"/>
<gene>
    <name evidence="9" type="ORF">Lfee_2325</name>
</gene>
<dbReference type="GO" id="GO:0007168">
    <property type="term" value="P:receptor guanylyl cyclase signaling pathway"/>
    <property type="evidence" value="ECO:0007669"/>
    <property type="project" value="TreeGrafter"/>
</dbReference>
<dbReference type="GO" id="GO:0001653">
    <property type="term" value="F:peptide receptor activity"/>
    <property type="evidence" value="ECO:0007669"/>
    <property type="project" value="TreeGrafter"/>
</dbReference>
<sequence>MYRFHFKQDYLLVSFFVGLIILVVALVGCLFLLKHLSFLQEQSNNRHYESYRIAQELRISSDDLTKMVRLYVITGDKKYLDHFNEIIAIRSGTSPRPKEYDSVYWDLVLDDDKRPRPYEKAKSLVQMMIDQGFSLQEFELLRQAQEKSDALTAIEFRAINAVEGKFDTGSDQYSSQGEPNKKLAIDLVFGKKYMDEKAKIMAPIQLFFEKIKARTTERNKELSHKINQVISIAIILSVLSTVVMLISIIKALHRIAKTAKENELLLFNILPSSIAERLQRGEKIIADEYPQASVLFCDIVGFTAMMAKIGTNKMFDILGCLFDDFDDLAQKYGVEKIKTIGDSYMAAAGIPEPAADHAFRIADFALAIKEKVKTFSQIHAIDLQTRIGMTYGTVIAGVIGHKRFIYDVWGDVVNIASRMEATNIPGEIQITEKMALLLEDQFVIEKRDEIEVKGKGKMCTYFLKSRR</sequence>
<keyword evidence="2 7" id="KW-0812">Transmembrane</keyword>
<organism evidence="9 10">
    <name type="scientific">Legionella feeleii</name>
    <dbReference type="NCBI Taxonomy" id="453"/>
    <lineage>
        <taxon>Bacteria</taxon>
        <taxon>Pseudomonadati</taxon>
        <taxon>Pseudomonadota</taxon>
        <taxon>Gammaproteobacteria</taxon>
        <taxon>Legionellales</taxon>
        <taxon>Legionellaceae</taxon>
        <taxon>Legionella</taxon>
    </lineage>
</organism>
<keyword evidence="5 7" id="KW-0472">Membrane</keyword>
<dbReference type="PANTHER" id="PTHR11920:SF335">
    <property type="entry name" value="GUANYLATE CYCLASE"/>
    <property type="match status" value="1"/>
</dbReference>
<keyword evidence="10" id="KW-1185">Reference proteome</keyword>
<evidence type="ECO:0000256" key="4">
    <source>
        <dbReference type="ARBA" id="ARBA00022989"/>
    </source>
</evidence>
<keyword evidence="6" id="KW-0456">Lyase</keyword>
<dbReference type="PANTHER" id="PTHR11920">
    <property type="entry name" value="GUANYLYL CYCLASE"/>
    <property type="match status" value="1"/>
</dbReference>
<dbReference type="SUPFAM" id="SSF55073">
    <property type="entry name" value="Nucleotide cyclase"/>
    <property type="match status" value="1"/>
</dbReference>
<evidence type="ECO:0000256" key="6">
    <source>
        <dbReference type="ARBA" id="ARBA00023239"/>
    </source>
</evidence>
<dbReference type="EMBL" id="LNYB01000082">
    <property type="protein sequence ID" value="KTC95963.1"/>
    <property type="molecule type" value="Genomic_DNA"/>
</dbReference>
<dbReference type="PROSITE" id="PS50125">
    <property type="entry name" value="GUANYLATE_CYCLASE_2"/>
    <property type="match status" value="1"/>
</dbReference>
<dbReference type="OrthoDB" id="8724845at2"/>
<accession>A0A0W0TKB1</accession>
<dbReference type="GO" id="GO:0004016">
    <property type="term" value="F:adenylate cyclase activity"/>
    <property type="evidence" value="ECO:0007669"/>
    <property type="project" value="TreeGrafter"/>
</dbReference>
<feature type="domain" description="Guanylate cyclase" evidence="8">
    <location>
        <begin position="293"/>
        <end position="420"/>
    </location>
</feature>
<dbReference type="GO" id="GO:0004383">
    <property type="term" value="F:guanylate cyclase activity"/>
    <property type="evidence" value="ECO:0007669"/>
    <property type="project" value="TreeGrafter"/>
</dbReference>
<keyword evidence="3" id="KW-0547">Nucleotide-binding</keyword>
<dbReference type="GO" id="GO:0005886">
    <property type="term" value="C:plasma membrane"/>
    <property type="evidence" value="ECO:0007669"/>
    <property type="project" value="TreeGrafter"/>
</dbReference>
<dbReference type="GO" id="GO:0035556">
    <property type="term" value="P:intracellular signal transduction"/>
    <property type="evidence" value="ECO:0007669"/>
    <property type="project" value="InterPro"/>
</dbReference>
<evidence type="ECO:0000256" key="7">
    <source>
        <dbReference type="SAM" id="Phobius"/>
    </source>
</evidence>
<dbReference type="GO" id="GO:0000166">
    <property type="term" value="F:nucleotide binding"/>
    <property type="evidence" value="ECO:0007669"/>
    <property type="project" value="UniProtKB-KW"/>
</dbReference>
<comment type="subcellular location">
    <subcellularLocation>
        <location evidence="1">Membrane</location>
    </subcellularLocation>
</comment>
<dbReference type="PATRIC" id="fig|453.4.peg.2545"/>
<protein>
    <submittedName>
        <fullName evidence="9">Guanylate cyclase</fullName>
    </submittedName>
</protein>
<name>A0A0W0TKB1_9GAMM</name>
<evidence type="ECO:0000256" key="2">
    <source>
        <dbReference type="ARBA" id="ARBA00022692"/>
    </source>
</evidence>
<dbReference type="AlphaFoldDB" id="A0A0W0TKB1"/>
<dbReference type="Pfam" id="PF00211">
    <property type="entry name" value="Guanylate_cyc"/>
    <property type="match status" value="1"/>
</dbReference>
<reference evidence="9 10" key="1">
    <citation type="submission" date="2015-11" db="EMBL/GenBank/DDBJ databases">
        <title>Genomic analysis of 38 Legionella species identifies large and diverse effector repertoires.</title>
        <authorList>
            <person name="Burstein D."/>
            <person name="Amaro F."/>
            <person name="Zusman T."/>
            <person name="Lifshitz Z."/>
            <person name="Cohen O."/>
            <person name="Gilbert J.A."/>
            <person name="Pupko T."/>
            <person name="Shuman H.A."/>
            <person name="Segal G."/>
        </authorList>
    </citation>
    <scope>NUCLEOTIDE SEQUENCE [LARGE SCALE GENOMIC DNA]</scope>
    <source>
        <strain evidence="9 10">WO-44C</strain>
    </source>
</reference>
<proteinExistence type="predicted"/>
<dbReference type="Proteomes" id="UP000054698">
    <property type="component" value="Unassembled WGS sequence"/>
</dbReference>
<dbReference type="PROSITE" id="PS51257">
    <property type="entry name" value="PROKAR_LIPOPROTEIN"/>
    <property type="match status" value="1"/>
</dbReference>
<evidence type="ECO:0000259" key="8">
    <source>
        <dbReference type="PROSITE" id="PS50125"/>
    </source>
</evidence>
<feature type="transmembrane region" description="Helical" evidence="7">
    <location>
        <begin position="12"/>
        <end position="33"/>
    </location>
</feature>
<dbReference type="InterPro" id="IPR029787">
    <property type="entry name" value="Nucleotide_cyclase"/>
</dbReference>
<comment type="caution">
    <text evidence="9">The sequence shown here is derived from an EMBL/GenBank/DDBJ whole genome shotgun (WGS) entry which is preliminary data.</text>
</comment>
<evidence type="ECO:0000256" key="5">
    <source>
        <dbReference type="ARBA" id="ARBA00023136"/>
    </source>
</evidence>
<dbReference type="CDD" id="cd07302">
    <property type="entry name" value="CHD"/>
    <property type="match status" value="1"/>
</dbReference>
<dbReference type="SMART" id="SM00044">
    <property type="entry name" value="CYCc"/>
    <property type="match status" value="1"/>
</dbReference>
<dbReference type="InterPro" id="IPR001054">
    <property type="entry name" value="A/G_cyclase"/>
</dbReference>
<dbReference type="Gene3D" id="3.30.70.1230">
    <property type="entry name" value="Nucleotide cyclase"/>
    <property type="match status" value="1"/>
</dbReference>
<dbReference type="InterPro" id="IPR050401">
    <property type="entry name" value="Cyclic_nucleotide_synthase"/>
</dbReference>
<evidence type="ECO:0000313" key="9">
    <source>
        <dbReference type="EMBL" id="KTC95963.1"/>
    </source>
</evidence>
<keyword evidence="4 7" id="KW-1133">Transmembrane helix</keyword>
<evidence type="ECO:0000313" key="10">
    <source>
        <dbReference type="Proteomes" id="UP000054698"/>
    </source>
</evidence>
<feature type="transmembrane region" description="Helical" evidence="7">
    <location>
        <begin position="229"/>
        <end position="249"/>
    </location>
</feature>